<dbReference type="Proteomes" id="UP000824782">
    <property type="component" value="Unassembled WGS sequence"/>
</dbReference>
<dbReference type="AlphaFoldDB" id="A0AAV6Z1B9"/>
<organism evidence="1 2">
    <name type="scientific">Engystomops pustulosus</name>
    <name type="common">Tungara frog</name>
    <name type="synonym">Physalaemus pustulosus</name>
    <dbReference type="NCBI Taxonomy" id="76066"/>
    <lineage>
        <taxon>Eukaryota</taxon>
        <taxon>Metazoa</taxon>
        <taxon>Chordata</taxon>
        <taxon>Craniata</taxon>
        <taxon>Vertebrata</taxon>
        <taxon>Euteleostomi</taxon>
        <taxon>Amphibia</taxon>
        <taxon>Batrachia</taxon>
        <taxon>Anura</taxon>
        <taxon>Neobatrachia</taxon>
        <taxon>Hyloidea</taxon>
        <taxon>Leptodactylidae</taxon>
        <taxon>Leiuperinae</taxon>
        <taxon>Engystomops</taxon>
    </lineage>
</organism>
<gene>
    <name evidence="1" type="ORF">GDO81_029518</name>
</gene>
<protein>
    <submittedName>
        <fullName evidence="1">Uncharacterized protein</fullName>
    </submittedName>
</protein>
<dbReference type="EMBL" id="WNYA01008209">
    <property type="protein sequence ID" value="KAG8541184.1"/>
    <property type="molecule type" value="Genomic_DNA"/>
</dbReference>
<accession>A0AAV6Z1B9</accession>
<reference evidence="1" key="1">
    <citation type="thesis" date="2020" institute="ProQuest LLC" country="789 East Eisenhower Parkway, Ann Arbor, MI, USA">
        <title>Comparative Genomics and Chromosome Evolution.</title>
        <authorList>
            <person name="Mudd A.B."/>
        </authorList>
    </citation>
    <scope>NUCLEOTIDE SEQUENCE</scope>
    <source>
        <strain evidence="1">237g6f4</strain>
        <tissue evidence="1">Blood</tissue>
    </source>
</reference>
<evidence type="ECO:0000313" key="1">
    <source>
        <dbReference type="EMBL" id="KAG8541184.1"/>
    </source>
</evidence>
<evidence type="ECO:0000313" key="2">
    <source>
        <dbReference type="Proteomes" id="UP000824782"/>
    </source>
</evidence>
<proteinExistence type="predicted"/>
<sequence>MATHGSPHRPPACLWETFSANGHHKQGCLSSCHSNSKCSPGDFSPRAALHTLELVKGMTLGTNRTCKQEKSPSIPSLSIGLWAPFLLKRV</sequence>
<comment type="caution">
    <text evidence="1">The sequence shown here is derived from an EMBL/GenBank/DDBJ whole genome shotgun (WGS) entry which is preliminary data.</text>
</comment>
<name>A0AAV6Z1B9_ENGPU</name>
<keyword evidence="2" id="KW-1185">Reference proteome</keyword>